<dbReference type="EMBL" id="JAVFHQ010000041">
    <property type="protein sequence ID" value="KAK4542449.1"/>
    <property type="molecule type" value="Genomic_DNA"/>
</dbReference>
<sequence>MAQTSAANAGPPYIPNVAGVGGRPTVSQDIPATAIFLLMYLTGAVANMAIFQLNRRKGHKFLISWAMFGFCMARVITCVLRLAWATRPSNPRLALADQIFTNAGIVVVYVVILLLCQRVLRATYPRLGWNRRLNKTLSVLYVILVFALLLVIAFTILSVYTLSTTLRSVAHWMQRGGILYMLIFNVVSVGVLLLSLLLPRAPDSEAFGSGTMRAKVTILEVAVFFGNFIAGFRTATAWAAARPASEPTWYDSKAAFYIIMFGFEIVVVYLFLFTRIDRRFWVPSGSQKPGDYSRPAELDSEGDAEVEKA</sequence>
<evidence type="ECO:0000256" key="1">
    <source>
        <dbReference type="SAM" id="MobiDB-lite"/>
    </source>
</evidence>
<feature type="transmembrane region" description="Helical" evidence="2">
    <location>
        <begin position="99"/>
        <end position="116"/>
    </location>
</feature>
<accession>A0AAV9JC01</accession>
<feature type="transmembrane region" description="Helical" evidence="2">
    <location>
        <begin position="254"/>
        <end position="273"/>
    </location>
</feature>
<dbReference type="InterPro" id="IPR021460">
    <property type="entry name" value="DUF3112"/>
</dbReference>
<evidence type="ECO:0000313" key="4">
    <source>
        <dbReference type="Proteomes" id="UP001324427"/>
    </source>
</evidence>
<feature type="compositionally biased region" description="Acidic residues" evidence="1">
    <location>
        <begin position="298"/>
        <end position="309"/>
    </location>
</feature>
<feature type="transmembrane region" description="Helical" evidence="2">
    <location>
        <begin position="30"/>
        <end position="50"/>
    </location>
</feature>
<keyword evidence="2" id="KW-0472">Membrane</keyword>
<keyword evidence="4" id="KW-1185">Reference proteome</keyword>
<evidence type="ECO:0000256" key="2">
    <source>
        <dbReference type="SAM" id="Phobius"/>
    </source>
</evidence>
<keyword evidence="2" id="KW-1133">Transmembrane helix</keyword>
<protein>
    <submittedName>
        <fullName evidence="3">Uncharacterized protein</fullName>
    </submittedName>
</protein>
<keyword evidence="2" id="KW-0812">Transmembrane</keyword>
<dbReference type="PANTHER" id="PTHR35184">
    <property type="entry name" value="YALI0C10208P"/>
    <property type="match status" value="1"/>
</dbReference>
<reference evidence="3 4" key="1">
    <citation type="submission" date="2021-11" db="EMBL/GenBank/DDBJ databases">
        <title>Black yeast isolated from Biological Soil Crust.</title>
        <authorList>
            <person name="Kurbessoian T."/>
        </authorList>
    </citation>
    <scope>NUCLEOTIDE SEQUENCE [LARGE SCALE GENOMIC DNA]</scope>
    <source>
        <strain evidence="3 4">CCFEE 5522</strain>
    </source>
</reference>
<dbReference type="Pfam" id="PF11309">
    <property type="entry name" value="DUF3112"/>
    <property type="match status" value="1"/>
</dbReference>
<feature type="transmembrane region" description="Helical" evidence="2">
    <location>
        <begin position="137"/>
        <end position="157"/>
    </location>
</feature>
<name>A0AAV9JC01_9PEZI</name>
<organism evidence="3 4">
    <name type="scientific">Oleoguttula mirabilis</name>
    <dbReference type="NCBI Taxonomy" id="1507867"/>
    <lineage>
        <taxon>Eukaryota</taxon>
        <taxon>Fungi</taxon>
        <taxon>Dikarya</taxon>
        <taxon>Ascomycota</taxon>
        <taxon>Pezizomycotina</taxon>
        <taxon>Dothideomycetes</taxon>
        <taxon>Dothideomycetidae</taxon>
        <taxon>Mycosphaerellales</taxon>
        <taxon>Teratosphaeriaceae</taxon>
        <taxon>Oleoguttula</taxon>
    </lineage>
</organism>
<gene>
    <name evidence="3" type="ORF">LTR36_006701</name>
</gene>
<dbReference type="PANTHER" id="PTHR35184:SF1">
    <property type="entry name" value="INTEGRAL MEMBRANE PROTEIN"/>
    <property type="match status" value="1"/>
</dbReference>
<feature type="transmembrane region" description="Helical" evidence="2">
    <location>
        <begin position="177"/>
        <end position="198"/>
    </location>
</feature>
<dbReference type="Proteomes" id="UP001324427">
    <property type="component" value="Unassembled WGS sequence"/>
</dbReference>
<proteinExistence type="predicted"/>
<feature type="transmembrane region" description="Helical" evidence="2">
    <location>
        <begin position="62"/>
        <end position="84"/>
    </location>
</feature>
<feature type="transmembrane region" description="Helical" evidence="2">
    <location>
        <begin position="218"/>
        <end position="239"/>
    </location>
</feature>
<feature type="region of interest" description="Disordered" evidence="1">
    <location>
        <begin position="285"/>
        <end position="309"/>
    </location>
</feature>
<comment type="caution">
    <text evidence="3">The sequence shown here is derived from an EMBL/GenBank/DDBJ whole genome shotgun (WGS) entry which is preliminary data.</text>
</comment>
<dbReference type="AlphaFoldDB" id="A0AAV9JC01"/>
<evidence type="ECO:0000313" key="3">
    <source>
        <dbReference type="EMBL" id="KAK4542449.1"/>
    </source>
</evidence>